<reference evidence="2" key="1">
    <citation type="submission" date="2016-04" db="EMBL/GenBank/DDBJ databases">
        <authorList>
            <person name="Evans L.H."/>
            <person name="Alamgir A."/>
            <person name="Owens N."/>
            <person name="Weber N.D."/>
            <person name="Virtaneva K."/>
            <person name="Barbian K."/>
            <person name="Babar A."/>
            <person name="Rosenke K."/>
        </authorList>
    </citation>
    <scope>NUCLEOTIDE SEQUENCE</scope>
    <source>
        <strain evidence="2">86</strain>
    </source>
</reference>
<organism evidence="2">
    <name type="scientific">uncultured Eubacteriales bacterium</name>
    <dbReference type="NCBI Taxonomy" id="172733"/>
    <lineage>
        <taxon>Bacteria</taxon>
        <taxon>Bacillati</taxon>
        <taxon>Bacillota</taxon>
        <taxon>Clostridia</taxon>
        <taxon>Eubacteriales</taxon>
        <taxon>environmental samples</taxon>
    </lineage>
</organism>
<sequence>MERLETPRLLLRPWAEEDADDLYEYAKDPGVGPIAGWPVHKSREESAEIIRTVFSAPHVFAVVWKESGKVIGSAGYVDRHQTLLPGPDDEIGYALNPAYWGRGLMPEAVEELLRYGFEDLGLRAVWCGHDEKNDKSRRVIEKCGFHYRMTERSYSELMGEERTSLLYALTRDEWAVR</sequence>
<dbReference type="InterPro" id="IPR000182">
    <property type="entry name" value="GNAT_dom"/>
</dbReference>
<dbReference type="Gene3D" id="3.40.630.30">
    <property type="match status" value="1"/>
</dbReference>
<dbReference type="Pfam" id="PF13302">
    <property type="entry name" value="Acetyltransf_3"/>
    <property type="match status" value="1"/>
</dbReference>
<accession>A0A212K1Z1</accession>
<feature type="domain" description="N-acetyltransferase" evidence="1">
    <location>
        <begin position="9"/>
        <end position="172"/>
    </location>
</feature>
<gene>
    <name evidence="2" type="ORF">KL86CLO1_12075</name>
</gene>
<dbReference type="GO" id="GO:0016747">
    <property type="term" value="F:acyltransferase activity, transferring groups other than amino-acyl groups"/>
    <property type="evidence" value="ECO:0007669"/>
    <property type="project" value="InterPro"/>
</dbReference>
<evidence type="ECO:0000313" key="2">
    <source>
        <dbReference type="EMBL" id="SBW05770.1"/>
    </source>
</evidence>
<dbReference type="PROSITE" id="PS51186">
    <property type="entry name" value="GNAT"/>
    <property type="match status" value="1"/>
</dbReference>
<evidence type="ECO:0000259" key="1">
    <source>
        <dbReference type="PROSITE" id="PS51186"/>
    </source>
</evidence>
<dbReference type="InterPro" id="IPR016181">
    <property type="entry name" value="Acyl_CoA_acyltransferase"/>
</dbReference>
<name>A0A212K1Z1_9FIRM</name>
<dbReference type="PANTHER" id="PTHR43792">
    <property type="entry name" value="GNAT FAMILY, PUTATIVE (AFU_ORTHOLOGUE AFUA_3G00765)-RELATED-RELATED"/>
    <property type="match status" value="1"/>
</dbReference>
<dbReference type="SUPFAM" id="SSF55729">
    <property type="entry name" value="Acyl-CoA N-acyltransferases (Nat)"/>
    <property type="match status" value="1"/>
</dbReference>
<dbReference type="AlphaFoldDB" id="A0A212K1Z1"/>
<dbReference type="EMBL" id="FLUN01000001">
    <property type="protein sequence ID" value="SBW05770.1"/>
    <property type="molecule type" value="Genomic_DNA"/>
</dbReference>
<dbReference type="InterPro" id="IPR051531">
    <property type="entry name" value="N-acetyltransferase"/>
</dbReference>
<proteinExistence type="predicted"/>
<protein>
    <submittedName>
        <fullName evidence="2">Acetyltransferase, GNAT family</fullName>
    </submittedName>
</protein>
<keyword evidence="2" id="KW-0808">Transferase</keyword>